<feature type="compositionally biased region" description="Low complexity" evidence="1">
    <location>
        <begin position="374"/>
        <end position="397"/>
    </location>
</feature>
<evidence type="ECO:0008006" key="3">
    <source>
        <dbReference type="Google" id="ProtNLM"/>
    </source>
</evidence>
<feature type="compositionally biased region" description="Low complexity" evidence="1">
    <location>
        <begin position="413"/>
        <end position="422"/>
    </location>
</feature>
<feature type="region of interest" description="Disordered" evidence="1">
    <location>
        <begin position="239"/>
        <end position="270"/>
    </location>
</feature>
<sequence>MSTVPLNAPSFNKESLFHSIKKAVFVGNQNNVVAEQDTSFDSTIQHFKHINDRATELKVEASALSKEMKLIIQTSINVQKLVFQLLYIKPGQPDQRPTDLKPVVVPDVISLAGGFLTTIRTLDEQLWSYSKLLERITERKKLQDNFNYYNKKLADLKIDRDERASKDRNESSSDRDKWDRNQKKLNEAKEVFFHFHEKLNEDLTRVIKTSDQMYGTLAKELLNSEQQFVNAYSASVRSRLPVSKPDIDMDDGQEQQEQQEQPDQEGETDAVEDIVEVEEEVEQTQVKKINTMLSKGGSKSANNSKLPSAASNIKIDKKLTTTERPLNRSNSVSSSTKQKELSSSSISSIKAKPVKEVKKQLSSLVDDSVEEPESNGSNHSKQSSQSSKSNQSSQSNQVGQPRIKASRVSNGNTTTSTSSPTPLIRSKSAAKEAKDTKEPFKEPKTVEFRLPETKSTALKSAMKDSTKTSNIKISIPVIESPILTEQEALDENSTPVDEEEEIPQSPKTPLSSQEKSISKSISTPRQNSDSEHFEDPFDRNRK</sequence>
<gene>
    <name evidence="2" type="ORF">Sylvanvirus3_14</name>
</gene>
<dbReference type="SUPFAM" id="SSF103657">
    <property type="entry name" value="BAR/IMD domain-like"/>
    <property type="match status" value="1"/>
</dbReference>
<evidence type="ECO:0000313" key="2">
    <source>
        <dbReference type="EMBL" id="AYV86560.1"/>
    </source>
</evidence>
<feature type="compositionally biased region" description="Basic and acidic residues" evidence="1">
    <location>
        <begin position="528"/>
        <end position="542"/>
    </location>
</feature>
<accession>A0A3G5AHC6</accession>
<dbReference type="InterPro" id="IPR027267">
    <property type="entry name" value="AH/BAR_dom_sf"/>
</dbReference>
<feature type="region of interest" description="Disordered" evidence="1">
    <location>
        <begin position="292"/>
        <end position="542"/>
    </location>
</feature>
<feature type="compositionally biased region" description="Acidic residues" evidence="1">
    <location>
        <begin position="260"/>
        <end position="270"/>
    </location>
</feature>
<feature type="compositionally biased region" description="Basic and acidic residues" evidence="1">
    <location>
        <begin position="429"/>
        <end position="452"/>
    </location>
</feature>
<feature type="compositionally biased region" description="Low complexity" evidence="1">
    <location>
        <begin position="331"/>
        <end position="351"/>
    </location>
</feature>
<evidence type="ECO:0000256" key="1">
    <source>
        <dbReference type="SAM" id="MobiDB-lite"/>
    </source>
</evidence>
<protein>
    <recommendedName>
        <fullName evidence="3">BAR domain-containing protein</fullName>
    </recommendedName>
</protein>
<dbReference type="Gene3D" id="1.20.1270.60">
    <property type="entry name" value="Arfaptin homology (AH) domain/BAR domain"/>
    <property type="match status" value="1"/>
</dbReference>
<feature type="compositionally biased region" description="Low complexity" evidence="1">
    <location>
        <begin position="511"/>
        <end position="522"/>
    </location>
</feature>
<reference evidence="2" key="1">
    <citation type="submission" date="2018-10" db="EMBL/GenBank/DDBJ databases">
        <title>Hidden diversity of soil giant viruses.</title>
        <authorList>
            <person name="Schulz F."/>
            <person name="Alteio L."/>
            <person name="Goudeau D."/>
            <person name="Ryan E.M."/>
            <person name="Malmstrom R.R."/>
            <person name="Blanchard J."/>
            <person name="Woyke T."/>
        </authorList>
    </citation>
    <scope>NUCLEOTIDE SEQUENCE</scope>
    <source>
        <strain evidence="2">SYV1</strain>
    </source>
</reference>
<organism evidence="2">
    <name type="scientific">Sylvanvirus sp</name>
    <dbReference type="NCBI Taxonomy" id="2487774"/>
    <lineage>
        <taxon>Viruses</taxon>
    </lineage>
</organism>
<feature type="compositionally biased region" description="Low complexity" evidence="1">
    <location>
        <begin position="292"/>
        <end position="305"/>
    </location>
</feature>
<name>A0A3G5AHC6_9VIRU</name>
<proteinExistence type="predicted"/>
<dbReference type="EMBL" id="MK072509">
    <property type="protein sequence ID" value="AYV86560.1"/>
    <property type="molecule type" value="Genomic_DNA"/>
</dbReference>